<comment type="caution">
    <text evidence="2">The sequence shown here is derived from an EMBL/GenBank/DDBJ whole genome shotgun (WGS) entry which is preliminary data.</text>
</comment>
<protein>
    <submittedName>
        <fullName evidence="2">Uncharacterized protein</fullName>
    </submittedName>
</protein>
<sequence>MSYYPNQYPGGGAPYSPYGQQYPHGYQQPYGPPAHVHVPPPVIIHENHHHEGSAESHSSDRQQDLHLYLRDKPVVITHEYPDEYSYFDVVTAALLSIFYIVLTYAYLHDFIRYLNDQK</sequence>
<name>A0AA36GPD0_CYLNA</name>
<reference evidence="2" key="1">
    <citation type="submission" date="2023-07" db="EMBL/GenBank/DDBJ databases">
        <authorList>
            <consortium name="CYATHOMIX"/>
        </authorList>
    </citation>
    <scope>NUCLEOTIDE SEQUENCE</scope>
    <source>
        <strain evidence="2">N/A</strain>
    </source>
</reference>
<organism evidence="2 3">
    <name type="scientific">Cylicocyclus nassatus</name>
    <name type="common">Nematode worm</name>
    <dbReference type="NCBI Taxonomy" id="53992"/>
    <lineage>
        <taxon>Eukaryota</taxon>
        <taxon>Metazoa</taxon>
        <taxon>Ecdysozoa</taxon>
        <taxon>Nematoda</taxon>
        <taxon>Chromadorea</taxon>
        <taxon>Rhabditida</taxon>
        <taxon>Rhabditina</taxon>
        <taxon>Rhabditomorpha</taxon>
        <taxon>Strongyloidea</taxon>
        <taxon>Strongylidae</taxon>
        <taxon>Cylicocyclus</taxon>
    </lineage>
</organism>
<keyword evidence="1" id="KW-1133">Transmembrane helix</keyword>
<evidence type="ECO:0000313" key="3">
    <source>
        <dbReference type="Proteomes" id="UP001176961"/>
    </source>
</evidence>
<evidence type="ECO:0000313" key="2">
    <source>
        <dbReference type="EMBL" id="CAJ0595725.1"/>
    </source>
</evidence>
<proteinExistence type="predicted"/>
<keyword evidence="1" id="KW-0472">Membrane</keyword>
<feature type="transmembrane region" description="Helical" evidence="1">
    <location>
        <begin position="84"/>
        <end position="107"/>
    </location>
</feature>
<dbReference type="Proteomes" id="UP001176961">
    <property type="component" value="Unassembled WGS sequence"/>
</dbReference>
<dbReference type="EMBL" id="CATQJL010000112">
    <property type="protein sequence ID" value="CAJ0595725.1"/>
    <property type="molecule type" value="Genomic_DNA"/>
</dbReference>
<dbReference type="AlphaFoldDB" id="A0AA36GPD0"/>
<evidence type="ECO:0000256" key="1">
    <source>
        <dbReference type="SAM" id="Phobius"/>
    </source>
</evidence>
<gene>
    <name evidence="2" type="ORF">CYNAS_LOCUS7708</name>
</gene>
<keyword evidence="1" id="KW-0812">Transmembrane</keyword>
<keyword evidence="3" id="KW-1185">Reference proteome</keyword>
<accession>A0AA36GPD0</accession>